<evidence type="ECO:0000259" key="7">
    <source>
        <dbReference type="Pfam" id="PF01555"/>
    </source>
</evidence>
<dbReference type="Proteomes" id="UP001589692">
    <property type="component" value="Unassembled WGS sequence"/>
</dbReference>
<keyword evidence="5" id="KW-0949">S-adenosyl-L-methionine</keyword>
<protein>
    <recommendedName>
        <fullName evidence="2">site-specific DNA-methyltransferase (adenine-specific)</fullName>
        <ecNumber evidence="2">2.1.1.72</ecNumber>
    </recommendedName>
</protein>
<keyword evidence="4" id="KW-0808">Transferase</keyword>
<evidence type="ECO:0000256" key="2">
    <source>
        <dbReference type="ARBA" id="ARBA00011900"/>
    </source>
</evidence>
<comment type="catalytic activity">
    <reaction evidence="6">
        <text>a 2'-deoxyadenosine in DNA + S-adenosyl-L-methionine = an N(6)-methyl-2'-deoxyadenosine in DNA + S-adenosyl-L-homocysteine + H(+)</text>
        <dbReference type="Rhea" id="RHEA:15197"/>
        <dbReference type="Rhea" id="RHEA-COMP:12418"/>
        <dbReference type="Rhea" id="RHEA-COMP:12419"/>
        <dbReference type="ChEBI" id="CHEBI:15378"/>
        <dbReference type="ChEBI" id="CHEBI:57856"/>
        <dbReference type="ChEBI" id="CHEBI:59789"/>
        <dbReference type="ChEBI" id="CHEBI:90615"/>
        <dbReference type="ChEBI" id="CHEBI:90616"/>
        <dbReference type="EC" id="2.1.1.72"/>
    </reaction>
</comment>
<evidence type="ECO:0000256" key="3">
    <source>
        <dbReference type="ARBA" id="ARBA00022603"/>
    </source>
</evidence>
<dbReference type="GO" id="GO:0032259">
    <property type="term" value="P:methylation"/>
    <property type="evidence" value="ECO:0007669"/>
    <property type="project" value="UniProtKB-KW"/>
</dbReference>
<accession>A0ABV6AJ85</accession>
<dbReference type="SUPFAM" id="SSF53335">
    <property type="entry name" value="S-adenosyl-L-methionine-dependent methyltransferases"/>
    <property type="match status" value="1"/>
</dbReference>
<dbReference type="InterPro" id="IPR029063">
    <property type="entry name" value="SAM-dependent_MTases_sf"/>
</dbReference>
<sequence>LMELGMMFRHDITVEVKSTLPIPGRLYPAHYSLLYFTKGKPRTFRKIRTPIEVCRHCGGEIKDYGGHRHAMNPLGVNLKDVWTDIPTVRHWKFKSKGRPANALSTKLLDRVVEISTIEGDLVVDPFGGSGTTFAVCEKKNRYWIGSELDFSQQIKERLINQDIAHHANTDHVEDLNRTGFAGDSHERVKPI</sequence>
<dbReference type="Pfam" id="PF01555">
    <property type="entry name" value="N6_N4_Mtase"/>
    <property type="match status" value="1"/>
</dbReference>
<evidence type="ECO:0000256" key="1">
    <source>
        <dbReference type="ARBA" id="ARBA00006594"/>
    </source>
</evidence>
<dbReference type="GO" id="GO:0008168">
    <property type="term" value="F:methyltransferase activity"/>
    <property type="evidence" value="ECO:0007669"/>
    <property type="project" value="UniProtKB-KW"/>
</dbReference>
<reference evidence="8 9" key="1">
    <citation type="submission" date="2024-09" db="EMBL/GenBank/DDBJ databases">
        <authorList>
            <person name="Sun Q."/>
            <person name="Mori K."/>
        </authorList>
    </citation>
    <scope>NUCLEOTIDE SEQUENCE [LARGE SCALE GENOMIC DNA]</scope>
    <source>
        <strain evidence="8 9">TBRC 4938</strain>
    </source>
</reference>
<dbReference type="RefSeq" id="WP_377263328.1">
    <property type="nucleotide sequence ID" value="NZ_JBHMAA010000019.1"/>
</dbReference>
<dbReference type="Gene3D" id="3.40.50.150">
    <property type="entry name" value="Vaccinia Virus protein VP39"/>
    <property type="match status" value="1"/>
</dbReference>
<organism evidence="8 9">
    <name type="scientific">Rhizobium puerariae</name>
    <dbReference type="NCBI Taxonomy" id="1585791"/>
    <lineage>
        <taxon>Bacteria</taxon>
        <taxon>Pseudomonadati</taxon>
        <taxon>Pseudomonadota</taxon>
        <taxon>Alphaproteobacteria</taxon>
        <taxon>Hyphomicrobiales</taxon>
        <taxon>Rhizobiaceae</taxon>
        <taxon>Rhizobium/Agrobacterium group</taxon>
        <taxon>Rhizobium</taxon>
    </lineage>
</organism>
<dbReference type="InterPro" id="IPR002295">
    <property type="entry name" value="N4/N6-MTase_EcoPI_Mod-like"/>
</dbReference>
<dbReference type="PRINTS" id="PR00506">
    <property type="entry name" value="D21N6MTFRASE"/>
</dbReference>
<comment type="caution">
    <text evidence="8">The sequence shown here is derived from an EMBL/GenBank/DDBJ whole genome shotgun (WGS) entry which is preliminary data.</text>
</comment>
<feature type="non-terminal residue" evidence="8">
    <location>
        <position position="1"/>
    </location>
</feature>
<gene>
    <name evidence="8" type="ORF">ACFFP0_17700</name>
</gene>
<name>A0ABV6AJ85_9HYPH</name>
<evidence type="ECO:0000256" key="5">
    <source>
        <dbReference type="ARBA" id="ARBA00022691"/>
    </source>
</evidence>
<dbReference type="EMBL" id="JBHMAA010000019">
    <property type="protein sequence ID" value="MFB9950691.1"/>
    <property type="molecule type" value="Genomic_DNA"/>
</dbReference>
<evidence type="ECO:0000313" key="8">
    <source>
        <dbReference type="EMBL" id="MFB9950691.1"/>
    </source>
</evidence>
<evidence type="ECO:0000256" key="6">
    <source>
        <dbReference type="ARBA" id="ARBA00047942"/>
    </source>
</evidence>
<keyword evidence="3 8" id="KW-0489">Methyltransferase</keyword>
<dbReference type="EC" id="2.1.1.72" evidence="2"/>
<evidence type="ECO:0000256" key="4">
    <source>
        <dbReference type="ARBA" id="ARBA00022679"/>
    </source>
</evidence>
<keyword evidence="9" id="KW-1185">Reference proteome</keyword>
<proteinExistence type="inferred from homology"/>
<feature type="domain" description="DNA methylase N-4/N-6" evidence="7">
    <location>
        <begin position="3"/>
        <end position="149"/>
    </location>
</feature>
<comment type="similarity">
    <text evidence="1">Belongs to the N(4)/N(6)-methyltransferase family.</text>
</comment>
<evidence type="ECO:0000313" key="9">
    <source>
        <dbReference type="Proteomes" id="UP001589692"/>
    </source>
</evidence>
<dbReference type="InterPro" id="IPR002941">
    <property type="entry name" value="DNA_methylase_N4/N6"/>
</dbReference>